<dbReference type="AlphaFoldDB" id="A0A9Q1RUZ8"/>
<sequence length="132" mass="14818">MERNSSKFIDGKPINDIVEDKGVPIQNKFTALEEESPSIKKKSVNTERENEQQKEDHHVSLGDTTAKDSTNIVVMCNMPNNAPITLLKKNSPIRSLHDLVSHNIPVEDGSKLIDDQQEAISVDEEELIKDKL</sequence>
<protein>
    <submittedName>
        <fullName evidence="2">Uncharacterized protein</fullName>
    </submittedName>
</protein>
<gene>
    <name evidence="2" type="ORF">K7X08_026279</name>
</gene>
<name>A0A9Q1RUZ8_9SOLA</name>
<feature type="compositionally biased region" description="Basic and acidic residues" evidence="1">
    <location>
        <begin position="44"/>
        <end position="60"/>
    </location>
</feature>
<evidence type="ECO:0000313" key="2">
    <source>
        <dbReference type="EMBL" id="KAJ8574474.1"/>
    </source>
</evidence>
<dbReference type="EMBL" id="JAJAGQ010000001">
    <property type="protein sequence ID" value="KAJ8574474.1"/>
    <property type="molecule type" value="Genomic_DNA"/>
</dbReference>
<evidence type="ECO:0000256" key="1">
    <source>
        <dbReference type="SAM" id="MobiDB-lite"/>
    </source>
</evidence>
<comment type="caution">
    <text evidence="2">The sequence shown here is derived from an EMBL/GenBank/DDBJ whole genome shotgun (WGS) entry which is preliminary data.</text>
</comment>
<feature type="region of interest" description="Disordered" evidence="1">
    <location>
        <begin position="29"/>
        <end position="66"/>
    </location>
</feature>
<reference evidence="3" key="1">
    <citation type="journal article" date="2023" name="Proc. Natl. Acad. Sci. U.S.A.">
        <title>Genomic and structural basis for evolution of tropane alkaloid biosynthesis.</title>
        <authorList>
            <person name="Wanga Y.-J."/>
            <person name="Taina T."/>
            <person name="Yua J.-Y."/>
            <person name="Lia J."/>
            <person name="Xua B."/>
            <person name="Chenc J."/>
            <person name="D'Auriad J.C."/>
            <person name="Huanga J.-P."/>
            <person name="Huanga S.-X."/>
        </authorList>
    </citation>
    <scope>NUCLEOTIDE SEQUENCE [LARGE SCALE GENOMIC DNA]</scope>
    <source>
        <strain evidence="3">cv. KIB-2019</strain>
    </source>
</reference>
<keyword evidence="3" id="KW-1185">Reference proteome</keyword>
<proteinExistence type="predicted"/>
<evidence type="ECO:0000313" key="3">
    <source>
        <dbReference type="Proteomes" id="UP001152561"/>
    </source>
</evidence>
<dbReference type="Proteomes" id="UP001152561">
    <property type="component" value="Unassembled WGS sequence"/>
</dbReference>
<accession>A0A9Q1RUZ8</accession>
<dbReference type="OrthoDB" id="1329219at2759"/>
<organism evidence="2 3">
    <name type="scientific">Anisodus acutangulus</name>
    <dbReference type="NCBI Taxonomy" id="402998"/>
    <lineage>
        <taxon>Eukaryota</taxon>
        <taxon>Viridiplantae</taxon>
        <taxon>Streptophyta</taxon>
        <taxon>Embryophyta</taxon>
        <taxon>Tracheophyta</taxon>
        <taxon>Spermatophyta</taxon>
        <taxon>Magnoliopsida</taxon>
        <taxon>eudicotyledons</taxon>
        <taxon>Gunneridae</taxon>
        <taxon>Pentapetalae</taxon>
        <taxon>asterids</taxon>
        <taxon>lamiids</taxon>
        <taxon>Solanales</taxon>
        <taxon>Solanaceae</taxon>
        <taxon>Solanoideae</taxon>
        <taxon>Hyoscyameae</taxon>
        <taxon>Anisodus</taxon>
    </lineage>
</organism>